<dbReference type="WBParaSite" id="L893_g28336.t1">
    <property type="protein sequence ID" value="L893_g28336.t1"/>
    <property type="gene ID" value="L893_g28336"/>
</dbReference>
<accession>A0A1I7ZNY9</accession>
<sequence>MSRQKRSKARKDNEKKQNPRRWTNGEEGKTTKRRKDEDDRRWPLGPETFRLATQTCLISLAVFLGFSYLGLLECQIVGRSHVGTVCPENG</sequence>
<evidence type="ECO:0000313" key="2">
    <source>
        <dbReference type="Proteomes" id="UP000095287"/>
    </source>
</evidence>
<feature type="region of interest" description="Disordered" evidence="1">
    <location>
        <begin position="1"/>
        <end position="44"/>
    </location>
</feature>
<organism evidence="2 3">
    <name type="scientific">Steinernema glaseri</name>
    <dbReference type="NCBI Taxonomy" id="37863"/>
    <lineage>
        <taxon>Eukaryota</taxon>
        <taxon>Metazoa</taxon>
        <taxon>Ecdysozoa</taxon>
        <taxon>Nematoda</taxon>
        <taxon>Chromadorea</taxon>
        <taxon>Rhabditida</taxon>
        <taxon>Tylenchina</taxon>
        <taxon>Panagrolaimomorpha</taxon>
        <taxon>Strongyloidoidea</taxon>
        <taxon>Steinernematidae</taxon>
        <taxon>Steinernema</taxon>
    </lineage>
</organism>
<reference evidence="3" key="1">
    <citation type="submission" date="2016-11" db="UniProtKB">
        <authorList>
            <consortium name="WormBaseParasite"/>
        </authorList>
    </citation>
    <scope>IDENTIFICATION</scope>
</reference>
<name>A0A1I7ZNY9_9BILA</name>
<proteinExistence type="predicted"/>
<protein>
    <submittedName>
        <fullName evidence="3">Transmembrane protein</fullName>
    </submittedName>
</protein>
<keyword evidence="2" id="KW-1185">Reference proteome</keyword>
<evidence type="ECO:0000313" key="3">
    <source>
        <dbReference type="WBParaSite" id="L893_g28336.t1"/>
    </source>
</evidence>
<dbReference type="Proteomes" id="UP000095287">
    <property type="component" value="Unplaced"/>
</dbReference>
<dbReference type="AlphaFoldDB" id="A0A1I7ZNY9"/>
<evidence type="ECO:0000256" key="1">
    <source>
        <dbReference type="SAM" id="MobiDB-lite"/>
    </source>
</evidence>
<feature type="compositionally biased region" description="Basic and acidic residues" evidence="1">
    <location>
        <begin position="10"/>
        <end position="42"/>
    </location>
</feature>